<keyword evidence="2" id="KW-1185">Reference proteome</keyword>
<evidence type="ECO:0000313" key="1">
    <source>
        <dbReference type="EMBL" id="CAG8838308.1"/>
    </source>
</evidence>
<sequence>MDFEKSVEEAPEKEISYINLQLNDYIDKLNLKDKFNYVAKLNIIDGEKWNKYLKHIKYYSDEMKRKGKDLDKKAQRKNIKETLEKSILSNSDTQKNRYKQVYDHIVDLVKLFDSHEIPIDVWILELSKICITFRFLHESNFKRKKNNDLYDEFIQLLISNCQESLKNSKSLVVGSKQL</sequence>
<proteinExistence type="predicted"/>
<dbReference type="Proteomes" id="UP000789901">
    <property type="component" value="Unassembled WGS sequence"/>
</dbReference>
<name>A0ABN7WQI5_GIGMA</name>
<comment type="caution">
    <text evidence="1">The sequence shown here is derived from an EMBL/GenBank/DDBJ whole genome shotgun (WGS) entry which is preliminary data.</text>
</comment>
<organism evidence="1 2">
    <name type="scientific">Gigaspora margarita</name>
    <dbReference type="NCBI Taxonomy" id="4874"/>
    <lineage>
        <taxon>Eukaryota</taxon>
        <taxon>Fungi</taxon>
        <taxon>Fungi incertae sedis</taxon>
        <taxon>Mucoromycota</taxon>
        <taxon>Glomeromycotina</taxon>
        <taxon>Glomeromycetes</taxon>
        <taxon>Diversisporales</taxon>
        <taxon>Gigasporaceae</taxon>
        <taxon>Gigaspora</taxon>
    </lineage>
</organism>
<accession>A0ABN7WQI5</accession>
<dbReference type="EMBL" id="CAJVQB010057752">
    <property type="protein sequence ID" value="CAG8838308.1"/>
    <property type="molecule type" value="Genomic_DNA"/>
</dbReference>
<gene>
    <name evidence="1" type="ORF">GMARGA_LOCUS33910</name>
</gene>
<evidence type="ECO:0000313" key="2">
    <source>
        <dbReference type="Proteomes" id="UP000789901"/>
    </source>
</evidence>
<reference evidence="1 2" key="1">
    <citation type="submission" date="2021-06" db="EMBL/GenBank/DDBJ databases">
        <authorList>
            <person name="Kallberg Y."/>
            <person name="Tangrot J."/>
            <person name="Rosling A."/>
        </authorList>
    </citation>
    <scope>NUCLEOTIDE SEQUENCE [LARGE SCALE GENOMIC DNA]</scope>
    <source>
        <strain evidence="1 2">120-4 pot B 10/14</strain>
    </source>
</reference>
<protein>
    <submittedName>
        <fullName evidence="1">35325_t:CDS:1</fullName>
    </submittedName>
</protein>